<dbReference type="InterPro" id="IPR034733">
    <property type="entry name" value="AcCoA_carboxyl_beta"/>
</dbReference>
<evidence type="ECO:0000259" key="1">
    <source>
        <dbReference type="Pfam" id="PF01039"/>
    </source>
</evidence>
<sequence length="73" mass="7868">MIFANWRGFSGGQQDMYDKVLKQGSKIVESANPNLSSHSASGPLVFRCQSLCGSARTVGSQAYTRPPSYVEPA</sequence>
<dbReference type="GO" id="GO:0006633">
    <property type="term" value="P:fatty acid biosynthetic process"/>
    <property type="evidence" value="ECO:0007669"/>
    <property type="project" value="TreeGrafter"/>
</dbReference>
<dbReference type="GO" id="GO:0003989">
    <property type="term" value="F:acetyl-CoA carboxylase activity"/>
    <property type="evidence" value="ECO:0007669"/>
    <property type="project" value="InterPro"/>
</dbReference>
<accession>A0A165WD73</accession>
<proteinExistence type="predicted"/>
<dbReference type="Gene3D" id="3.90.226.10">
    <property type="entry name" value="2-enoyl-CoA Hydratase, Chain A, domain 1"/>
    <property type="match status" value="1"/>
</dbReference>
<dbReference type="PANTHER" id="PTHR45728">
    <property type="entry name" value="ACETYL-COA CARBOXYLASE, ISOFORM A"/>
    <property type="match status" value="1"/>
</dbReference>
<dbReference type="AlphaFoldDB" id="A0A165WD73"/>
<keyword evidence="3" id="KW-1185">Reference proteome</keyword>
<dbReference type="InterPro" id="IPR029045">
    <property type="entry name" value="ClpP/crotonase-like_dom_sf"/>
</dbReference>
<protein>
    <recommendedName>
        <fullName evidence="1">Acetyl-coenzyme A carboxylase carboxyl transferase subunit beta domain-containing protein</fullName>
    </recommendedName>
</protein>
<dbReference type="OrthoDB" id="14612at2759"/>
<dbReference type="InterPro" id="IPR049076">
    <property type="entry name" value="ACCA"/>
</dbReference>
<dbReference type="PANTHER" id="PTHR45728:SF3">
    <property type="entry name" value="ACETYL-COA CARBOXYLASE"/>
    <property type="match status" value="1"/>
</dbReference>
<evidence type="ECO:0000313" key="3">
    <source>
        <dbReference type="Proteomes" id="UP000076798"/>
    </source>
</evidence>
<feature type="domain" description="Acetyl-coenzyme A carboxylase carboxyl transferase subunit beta" evidence="1">
    <location>
        <begin position="1"/>
        <end position="30"/>
    </location>
</feature>
<evidence type="ECO:0000313" key="2">
    <source>
        <dbReference type="EMBL" id="KZT31006.1"/>
    </source>
</evidence>
<dbReference type="SUPFAM" id="SSF52096">
    <property type="entry name" value="ClpP/crotonase"/>
    <property type="match status" value="1"/>
</dbReference>
<dbReference type="STRING" id="1314776.A0A165WD73"/>
<dbReference type="EMBL" id="KV429009">
    <property type="protein sequence ID" value="KZT31006.1"/>
    <property type="molecule type" value="Genomic_DNA"/>
</dbReference>
<dbReference type="Proteomes" id="UP000076798">
    <property type="component" value="Unassembled WGS sequence"/>
</dbReference>
<organism evidence="2 3">
    <name type="scientific">Sistotremastrum suecicum HHB10207 ss-3</name>
    <dbReference type="NCBI Taxonomy" id="1314776"/>
    <lineage>
        <taxon>Eukaryota</taxon>
        <taxon>Fungi</taxon>
        <taxon>Dikarya</taxon>
        <taxon>Basidiomycota</taxon>
        <taxon>Agaricomycotina</taxon>
        <taxon>Agaricomycetes</taxon>
        <taxon>Sistotremastrales</taxon>
        <taxon>Sistotremastraceae</taxon>
        <taxon>Sistotremastrum</taxon>
    </lineage>
</organism>
<dbReference type="Pfam" id="PF01039">
    <property type="entry name" value="Carboxyl_trans"/>
    <property type="match status" value="1"/>
</dbReference>
<reference evidence="2 3" key="1">
    <citation type="journal article" date="2016" name="Mol. Biol. Evol.">
        <title>Comparative Genomics of Early-Diverging Mushroom-Forming Fungi Provides Insights into the Origins of Lignocellulose Decay Capabilities.</title>
        <authorList>
            <person name="Nagy L.G."/>
            <person name="Riley R."/>
            <person name="Tritt A."/>
            <person name="Adam C."/>
            <person name="Daum C."/>
            <person name="Floudas D."/>
            <person name="Sun H."/>
            <person name="Yadav J.S."/>
            <person name="Pangilinan J."/>
            <person name="Larsson K.H."/>
            <person name="Matsuura K."/>
            <person name="Barry K."/>
            <person name="Labutti K."/>
            <person name="Kuo R."/>
            <person name="Ohm R.A."/>
            <person name="Bhattacharya S.S."/>
            <person name="Shirouzu T."/>
            <person name="Yoshinaga Y."/>
            <person name="Martin F.M."/>
            <person name="Grigoriev I.V."/>
            <person name="Hibbett D.S."/>
        </authorList>
    </citation>
    <scope>NUCLEOTIDE SEQUENCE [LARGE SCALE GENOMIC DNA]</scope>
    <source>
        <strain evidence="2 3">HHB10207 ss-3</strain>
    </source>
</reference>
<dbReference type="GO" id="GO:0005739">
    <property type="term" value="C:mitochondrion"/>
    <property type="evidence" value="ECO:0007669"/>
    <property type="project" value="TreeGrafter"/>
</dbReference>
<gene>
    <name evidence="2" type="ORF">SISSUDRAFT_1068247</name>
</gene>
<name>A0A165WD73_9AGAM</name>